<gene>
    <name evidence="2" type="ORF">GCM10010423_33490</name>
</gene>
<keyword evidence="1" id="KW-0472">Membrane</keyword>
<evidence type="ECO:0000313" key="2">
    <source>
        <dbReference type="EMBL" id="GAA2534430.1"/>
    </source>
</evidence>
<feature type="transmembrane region" description="Helical" evidence="1">
    <location>
        <begin position="103"/>
        <end position="125"/>
    </location>
</feature>
<reference evidence="2 3" key="1">
    <citation type="journal article" date="2019" name="Int. J. Syst. Evol. Microbiol.">
        <title>The Global Catalogue of Microorganisms (GCM) 10K type strain sequencing project: providing services to taxonomists for standard genome sequencing and annotation.</title>
        <authorList>
            <consortium name="The Broad Institute Genomics Platform"/>
            <consortium name="The Broad Institute Genome Sequencing Center for Infectious Disease"/>
            <person name="Wu L."/>
            <person name="Ma J."/>
        </authorList>
    </citation>
    <scope>NUCLEOTIDE SEQUENCE [LARGE SCALE GENOMIC DNA]</scope>
    <source>
        <strain evidence="2 3">JCM 6924</strain>
    </source>
</reference>
<evidence type="ECO:0000313" key="3">
    <source>
        <dbReference type="Proteomes" id="UP001501095"/>
    </source>
</evidence>
<evidence type="ECO:0000256" key="1">
    <source>
        <dbReference type="SAM" id="Phobius"/>
    </source>
</evidence>
<feature type="transmembrane region" description="Helical" evidence="1">
    <location>
        <begin position="77"/>
        <end position="97"/>
    </location>
</feature>
<proteinExistence type="predicted"/>
<keyword evidence="3" id="KW-1185">Reference proteome</keyword>
<dbReference type="Proteomes" id="UP001501095">
    <property type="component" value="Unassembled WGS sequence"/>
</dbReference>
<keyword evidence="1" id="KW-0812">Transmembrane</keyword>
<dbReference type="EMBL" id="BAAATM010000010">
    <property type="protein sequence ID" value="GAA2534430.1"/>
    <property type="molecule type" value="Genomic_DNA"/>
</dbReference>
<organism evidence="2 3">
    <name type="scientific">Streptomyces levis</name>
    <dbReference type="NCBI Taxonomy" id="285566"/>
    <lineage>
        <taxon>Bacteria</taxon>
        <taxon>Bacillati</taxon>
        <taxon>Actinomycetota</taxon>
        <taxon>Actinomycetes</taxon>
        <taxon>Kitasatosporales</taxon>
        <taxon>Streptomycetaceae</taxon>
        <taxon>Streptomyces</taxon>
    </lineage>
</organism>
<dbReference type="RefSeq" id="WP_344537481.1">
    <property type="nucleotide sequence ID" value="NZ_BAAATM010000010.1"/>
</dbReference>
<evidence type="ECO:0008006" key="4">
    <source>
        <dbReference type="Google" id="ProtNLM"/>
    </source>
</evidence>
<protein>
    <recommendedName>
        <fullName evidence="4">DUF2335 domain-containing protein</fullName>
    </recommendedName>
</protein>
<sequence length="126" mass="13624">MADELRVVVPGSDALLGPTRDALIDYATEYSSGLLREAERLEAMNRNGAGPAQITVIDVRDANYAVRRNLVPQKKDWIAQTLFIVSTLSGIATGWFANHTDETWGLFGFVGCAVLTVTTGLLGALR</sequence>
<accession>A0ABN3NUP4</accession>
<comment type="caution">
    <text evidence="2">The sequence shown here is derived from an EMBL/GenBank/DDBJ whole genome shotgun (WGS) entry which is preliminary data.</text>
</comment>
<keyword evidence="1" id="KW-1133">Transmembrane helix</keyword>
<name>A0ABN3NUP4_9ACTN</name>